<sequence>MARHRIQGPDGATWTVRRRWLPWRRPISLREMLHSPSAPSGGAGDVPPDDEASEPGLVLQVLQLTVGVALWLAIGAGKLILYTLAVVLVLVIWLLDTGLQLVVLPIMLIARVAGLARWPVQIEREYKHIRTDYADGFGAAESLREDLSAQVAAGLIIAPPA</sequence>
<evidence type="ECO:0000313" key="2">
    <source>
        <dbReference type="EMBL" id="SCX20021.1"/>
    </source>
</evidence>
<dbReference type="EMBL" id="FMUB01000005">
    <property type="protein sequence ID" value="SCX20021.1"/>
    <property type="molecule type" value="Genomic_DNA"/>
</dbReference>
<keyword evidence="1" id="KW-0812">Transmembrane</keyword>
<protein>
    <submittedName>
        <fullName evidence="2">Uncharacterized protein</fullName>
    </submittedName>
</protein>
<evidence type="ECO:0000313" key="3">
    <source>
        <dbReference type="Proteomes" id="UP000199707"/>
    </source>
</evidence>
<dbReference type="AlphaFoldDB" id="A0A1G4WBS5"/>
<gene>
    <name evidence="2" type="ORF">SAMN02799620_02803</name>
</gene>
<keyword evidence="1" id="KW-0472">Membrane</keyword>
<name>A0A1G4WBS5_9MYCO</name>
<keyword evidence="1" id="KW-1133">Transmembrane helix</keyword>
<organism evidence="2 3">
    <name type="scientific">Mycolicibacterium fluoranthenivorans</name>
    <dbReference type="NCBI Taxonomy" id="258505"/>
    <lineage>
        <taxon>Bacteria</taxon>
        <taxon>Bacillati</taxon>
        <taxon>Actinomycetota</taxon>
        <taxon>Actinomycetes</taxon>
        <taxon>Mycobacteriales</taxon>
        <taxon>Mycobacteriaceae</taxon>
        <taxon>Mycolicibacterium</taxon>
    </lineage>
</organism>
<feature type="transmembrane region" description="Helical" evidence="1">
    <location>
        <begin position="101"/>
        <end position="120"/>
    </location>
</feature>
<dbReference type="RefSeq" id="WP_090357780.1">
    <property type="nucleotide sequence ID" value="NZ_FMUB01000005.1"/>
</dbReference>
<proteinExistence type="predicted"/>
<dbReference type="STRING" id="1502745.SAMN02799620_02803"/>
<evidence type="ECO:0000256" key="1">
    <source>
        <dbReference type="SAM" id="Phobius"/>
    </source>
</evidence>
<reference evidence="3" key="1">
    <citation type="submission" date="2016-10" db="EMBL/GenBank/DDBJ databases">
        <authorList>
            <person name="Varghese N."/>
            <person name="Submissions S."/>
        </authorList>
    </citation>
    <scope>NUCLEOTIDE SEQUENCE [LARGE SCALE GENOMIC DNA]</scope>
    <source>
        <strain evidence="3">UNC267MFSha1.1M11</strain>
    </source>
</reference>
<feature type="transmembrane region" description="Helical" evidence="1">
    <location>
        <begin position="79"/>
        <end position="95"/>
    </location>
</feature>
<dbReference type="Proteomes" id="UP000199707">
    <property type="component" value="Unassembled WGS sequence"/>
</dbReference>
<accession>A0A1G4WBS5</accession>